<name>A0ABU9C0V6_9BURK</name>
<reference evidence="1 2" key="1">
    <citation type="submission" date="2024-04" db="EMBL/GenBank/DDBJ databases">
        <title>Novel species of the genus Ideonella isolated from streams.</title>
        <authorList>
            <person name="Lu H."/>
        </authorList>
    </citation>
    <scope>NUCLEOTIDE SEQUENCE [LARGE SCALE GENOMIC DNA]</scope>
    <source>
        <strain evidence="1 2">LYT19W</strain>
    </source>
</reference>
<accession>A0ABU9C0V6</accession>
<comment type="caution">
    <text evidence="1">The sequence shown here is derived from an EMBL/GenBank/DDBJ whole genome shotgun (WGS) entry which is preliminary data.</text>
</comment>
<protein>
    <recommendedName>
        <fullName evidence="3">Roadblock/LAMTOR2 domain-containing protein</fullName>
    </recommendedName>
</protein>
<organism evidence="1 2">
    <name type="scientific">Ideonella margarita</name>
    <dbReference type="NCBI Taxonomy" id="2984191"/>
    <lineage>
        <taxon>Bacteria</taxon>
        <taxon>Pseudomonadati</taxon>
        <taxon>Pseudomonadota</taxon>
        <taxon>Betaproteobacteria</taxon>
        <taxon>Burkholderiales</taxon>
        <taxon>Sphaerotilaceae</taxon>
        <taxon>Ideonella</taxon>
    </lineage>
</organism>
<sequence>MITAPLLGIVQETGDAVITLLGDQDQGELLASVATRAEVAQQLSALASVMRSAPDKLVKAMPEVDWAGWAGVGVSLRFPGPAFEDALWFGAHALVPHTLARLAEYRQSRPELFRWWG</sequence>
<gene>
    <name evidence="1" type="ORF">AACH00_03840</name>
</gene>
<keyword evidence="2" id="KW-1185">Reference proteome</keyword>
<proteinExistence type="predicted"/>
<evidence type="ECO:0000313" key="2">
    <source>
        <dbReference type="Proteomes" id="UP001379945"/>
    </source>
</evidence>
<dbReference type="Proteomes" id="UP001379945">
    <property type="component" value="Unassembled WGS sequence"/>
</dbReference>
<dbReference type="EMBL" id="JBBUTI010000002">
    <property type="protein sequence ID" value="MEK8045476.1"/>
    <property type="molecule type" value="Genomic_DNA"/>
</dbReference>
<dbReference type="RefSeq" id="WP_341397661.1">
    <property type="nucleotide sequence ID" value="NZ_JBBUTI010000002.1"/>
</dbReference>
<evidence type="ECO:0008006" key="3">
    <source>
        <dbReference type="Google" id="ProtNLM"/>
    </source>
</evidence>
<evidence type="ECO:0000313" key="1">
    <source>
        <dbReference type="EMBL" id="MEK8045476.1"/>
    </source>
</evidence>